<reference evidence="2" key="1">
    <citation type="thesis" date="2021" institute="BYU ScholarsArchive" country="Provo, UT, USA">
        <title>Applications of and Algorithms for Genome Assembly and Genomic Analyses with an Emphasis on Marine Teleosts.</title>
        <authorList>
            <person name="Pickett B.D."/>
        </authorList>
    </citation>
    <scope>NUCLEOTIDE SEQUENCE</scope>
    <source>
        <strain evidence="2">HI-2016</strain>
    </source>
</reference>
<evidence type="ECO:0000313" key="2">
    <source>
        <dbReference type="EMBL" id="KAG9345466.1"/>
    </source>
</evidence>
<evidence type="ECO:0000256" key="1">
    <source>
        <dbReference type="SAM" id="MobiDB-lite"/>
    </source>
</evidence>
<keyword evidence="3" id="KW-1185">Reference proteome</keyword>
<feature type="region of interest" description="Disordered" evidence="1">
    <location>
        <begin position="61"/>
        <end position="83"/>
    </location>
</feature>
<dbReference type="OrthoDB" id="10055441at2759"/>
<proteinExistence type="predicted"/>
<name>A0A8T2P143_9TELE</name>
<dbReference type="AlphaFoldDB" id="A0A8T2P143"/>
<comment type="caution">
    <text evidence="2">The sequence shown here is derived from an EMBL/GenBank/DDBJ whole genome shotgun (WGS) entry which is preliminary data.</text>
</comment>
<sequence>MKLETADAAITQGAAVNFSITDMPSQPYYHDLNSSVGLHRSLSSPHGSKRTKIIAIDDNMETSPSGDFYSSPSSPASGSRTWHERDQVHGLGLSGSVLELRCVYPVRMSVTGTCTP</sequence>
<dbReference type="EMBL" id="JAFBMS010000017">
    <property type="protein sequence ID" value="KAG9345466.1"/>
    <property type="molecule type" value="Genomic_DNA"/>
</dbReference>
<dbReference type="InterPro" id="IPR000647">
    <property type="entry name" value="CTF/NFI"/>
</dbReference>
<gene>
    <name evidence="2" type="ORF">JZ751_008610</name>
</gene>
<organism evidence="2 3">
    <name type="scientific">Albula glossodonta</name>
    <name type="common">roundjaw bonefish</name>
    <dbReference type="NCBI Taxonomy" id="121402"/>
    <lineage>
        <taxon>Eukaryota</taxon>
        <taxon>Metazoa</taxon>
        <taxon>Chordata</taxon>
        <taxon>Craniata</taxon>
        <taxon>Vertebrata</taxon>
        <taxon>Euteleostomi</taxon>
        <taxon>Actinopterygii</taxon>
        <taxon>Neopterygii</taxon>
        <taxon>Teleostei</taxon>
        <taxon>Albuliformes</taxon>
        <taxon>Albulidae</taxon>
        <taxon>Albula</taxon>
    </lineage>
</organism>
<dbReference type="Pfam" id="PF00859">
    <property type="entry name" value="CTF_NFI"/>
    <property type="match status" value="1"/>
</dbReference>
<dbReference type="GO" id="GO:0003700">
    <property type="term" value="F:DNA-binding transcription factor activity"/>
    <property type="evidence" value="ECO:0007669"/>
    <property type="project" value="InterPro"/>
</dbReference>
<protein>
    <submittedName>
        <fullName evidence="2">Uncharacterized protein</fullName>
    </submittedName>
</protein>
<feature type="compositionally biased region" description="Low complexity" evidence="1">
    <location>
        <begin position="63"/>
        <end position="79"/>
    </location>
</feature>
<evidence type="ECO:0000313" key="3">
    <source>
        <dbReference type="Proteomes" id="UP000824540"/>
    </source>
</evidence>
<accession>A0A8T2P143</accession>
<dbReference type="GO" id="GO:0005634">
    <property type="term" value="C:nucleus"/>
    <property type="evidence" value="ECO:0007669"/>
    <property type="project" value="InterPro"/>
</dbReference>
<dbReference type="Proteomes" id="UP000824540">
    <property type="component" value="Unassembled WGS sequence"/>
</dbReference>